<dbReference type="GO" id="GO:0009904">
    <property type="term" value="P:chloroplast accumulation movement"/>
    <property type="evidence" value="ECO:0007669"/>
    <property type="project" value="TreeGrafter"/>
</dbReference>
<accession>A0A8J5FAU5</accession>
<keyword evidence="2 3" id="KW-0175">Coiled coil</keyword>
<proteinExistence type="inferred from homology"/>
<comment type="similarity">
    <text evidence="1">Belongs to the WEB family.</text>
</comment>
<feature type="coiled-coil region" evidence="3">
    <location>
        <begin position="62"/>
        <end position="110"/>
    </location>
</feature>
<evidence type="ECO:0000256" key="2">
    <source>
        <dbReference type="ARBA" id="ARBA00023054"/>
    </source>
</evidence>
<keyword evidence="5" id="KW-1185">Reference proteome</keyword>
<gene>
    <name evidence="4" type="ORF">ZIOFF_058229</name>
</gene>
<dbReference type="Proteomes" id="UP000734854">
    <property type="component" value="Unassembled WGS sequence"/>
</dbReference>
<reference evidence="4 5" key="1">
    <citation type="submission" date="2020-08" db="EMBL/GenBank/DDBJ databases">
        <title>Plant Genome Project.</title>
        <authorList>
            <person name="Zhang R.-G."/>
        </authorList>
    </citation>
    <scope>NUCLEOTIDE SEQUENCE [LARGE SCALE GENOMIC DNA]</scope>
    <source>
        <tissue evidence="4">Rhizome</tissue>
    </source>
</reference>
<evidence type="ECO:0000256" key="1">
    <source>
        <dbReference type="ARBA" id="ARBA00005485"/>
    </source>
</evidence>
<evidence type="ECO:0000256" key="3">
    <source>
        <dbReference type="SAM" id="Coils"/>
    </source>
</evidence>
<name>A0A8J5FAU5_ZINOF</name>
<dbReference type="PANTHER" id="PTHR32054:SF9">
    <property type="entry name" value="OS04G0116200 PROTEIN"/>
    <property type="match status" value="1"/>
</dbReference>
<dbReference type="OrthoDB" id="4585693at2759"/>
<dbReference type="AlphaFoldDB" id="A0A8J5FAU5"/>
<comment type="caution">
    <text evidence="4">The sequence shown here is derived from an EMBL/GenBank/DDBJ whole genome shotgun (WGS) entry which is preliminary data.</text>
</comment>
<protein>
    <recommendedName>
        <fullName evidence="6">WEB family protein</fullName>
    </recommendedName>
</protein>
<dbReference type="EMBL" id="JACMSC010000016">
    <property type="protein sequence ID" value="KAG6481625.1"/>
    <property type="molecule type" value="Genomic_DNA"/>
</dbReference>
<evidence type="ECO:0008006" key="6">
    <source>
        <dbReference type="Google" id="ProtNLM"/>
    </source>
</evidence>
<dbReference type="GO" id="GO:0009903">
    <property type="term" value="P:chloroplast avoidance movement"/>
    <property type="evidence" value="ECO:0007669"/>
    <property type="project" value="TreeGrafter"/>
</dbReference>
<evidence type="ECO:0000313" key="4">
    <source>
        <dbReference type="EMBL" id="KAG6481625.1"/>
    </source>
</evidence>
<dbReference type="GO" id="GO:0005829">
    <property type="term" value="C:cytosol"/>
    <property type="evidence" value="ECO:0007669"/>
    <property type="project" value="TreeGrafter"/>
</dbReference>
<evidence type="ECO:0000313" key="5">
    <source>
        <dbReference type="Proteomes" id="UP000734854"/>
    </source>
</evidence>
<organism evidence="4 5">
    <name type="scientific">Zingiber officinale</name>
    <name type="common">Ginger</name>
    <name type="synonym">Amomum zingiber</name>
    <dbReference type="NCBI Taxonomy" id="94328"/>
    <lineage>
        <taxon>Eukaryota</taxon>
        <taxon>Viridiplantae</taxon>
        <taxon>Streptophyta</taxon>
        <taxon>Embryophyta</taxon>
        <taxon>Tracheophyta</taxon>
        <taxon>Spermatophyta</taxon>
        <taxon>Magnoliopsida</taxon>
        <taxon>Liliopsida</taxon>
        <taxon>Zingiberales</taxon>
        <taxon>Zingiberaceae</taxon>
        <taxon>Zingiber</taxon>
    </lineage>
</organism>
<sequence>MGSNSQASAAARAEIDTSAPFRSVKEAILLFGEKVLAGEIYASRLNQFRATANRGEHEGARLSCVVTELEEARRKLAKANEERSTLKCCLASLQAELEITRLELAQLKAEDGHERRIKDIGEVEVEAESTNSRAVEFQKRRRVAYPPAVREEQALLQRQSSVMQEEEKKSKKWQQLFPLIAGLFAKKEHQ</sequence>
<dbReference type="PANTHER" id="PTHR32054">
    <property type="entry name" value="HEAVY CHAIN, PUTATIVE, EXPRESSED-RELATED-RELATED"/>
    <property type="match status" value="1"/>
</dbReference>